<dbReference type="AlphaFoldDB" id="E8UB12"/>
<evidence type="ECO:0008006" key="4">
    <source>
        <dbReference type="Google" id="ProtNLM"/>
    </source>
</evidence>
<evidence type="ECO:0000256" key="1">
    <source>
        <dbReference type="SAM" id="Phobius"/>
    </source>
</evidence>
<accession>E8UB12</accession>
<dbReference type="Proteomes" id="UP000008635">
    <property type="component" value="Chromosome"/>
</dbReference>
<feature type="transmembrane region" description="Helical" evidence="1">
    <location>
        <begin position="12"/>
        <end position="33"/>
    </location>
</feature>
<dbReference type="STRING" id="709986.Deima_2618"/>
<keyword evidence="1" id="KW-0472">Membrane</keyword>
<reference evidence="2 3" key="1">
    <citation type="journal article" date="2011" name="Stand. Genomic Sci.">
        <title>Complete genome sequence of Deinococcus maricopensis type strain (LB-34).</title>
        <authorList>
            <person name="Pukall R."/>
            <person name="Zeytun A."/>
            <person name="Lucas S."/>
            <person name="Lapidus A."/>
            <person name="Hammon N."/>
            <person name="Deshpande S."/>
            <person name="Nolan M."/>
            <person name="Cheng J.F."/>
            <person name="Pitluck S."/>
            <person name="Liolios K."/>
            <person name="Pagani I."/>
            <person name="Mikhailova N."/>
            <person name="Ivanova N."/>
            <person name="Mavromatis K."/>
            <person name="Pati A."/>
            <person name="Tapia R."/>
            <person name="Han C."/>
            <person name="Goodwin L."/>
            <person name="Chen A."/>
            <person name="Palaniappan K."/>
            <person name="Land M."/>
            <person name="Hauser L."/>
            <person name="Chang Y.J."/>
            <person name="Jeffries C.D."/>
            <person name="Brambilla E.M."/>
            <person name="Rohde M."/>
            <person name="Goker M."/>
            <person name="Detter J.C."/>
            <person name="Woyke T."/>
            <person name="Bristow J."/>
            <person name="Eisen J.A."/>
            <person name="Markowitz V."/>
            <person name="Hugenholtz P."/>
            <person name="Kyrpides N.C."/>
            <person name="Klenk H.P."/>
        </authorList>
    </citation>
    <scope>NUCLEOTIDE SEQUENCE [LARGE SCALE GENOMIC DNA]</scope>
    <source>
        <strain evidence="3">DSM 21211 / LMG 22137 / NRRL B-23946 / LB-34</strain>
    </source>
</reference>
<dbReference type="RefSeq" id="WP_013557755.1">
    <property type="nucleotide sequence ID" value="NC_014958.1"/>
</dbReference>
<gene>
    <name evidence="2" type="ordered locus">Deima_2618</name>
</gene>
<keyword evidence="3" id="KW-1185">Reference proteome</keyword>
<name>E8UB12_DEIML</name>
<dbReference type="OrthoDB" id="63128at2"/>
<dbReference type="HOGENOM" id="CLU_081518_0_0_0"/>
<reference evidence="3" key="2">
    <citation type="submission" date="2011-01" db="EMBL/GenBank/DDBJ databases">
        <title>The complete genome of Deinococcus maricopensis DSM 21211.</title>
        <authorList>
            <consortium name="US DOE Joint Genome Institute (JGI-PGF)"/>
            <person name="Lucas S."/>
            <person name="Copeland A."/>
            <person name="Lapidus A."/>
            <person name="Goodwin L."/>
            <person name="Pitluck S."/>
            <person name="Kyrpides N."/>
            <person name="Mavromatis K."/>
            <person name="Pagani I."/>
            <person name="Ivanova N."/>
            <person name="Ovchinnikova G."/>
            <person name="Zeytun A."/>
            <person name="Detter J.C."/>
            <person name="Han C."/>
            <person name="Land M."/>
            <person name="Hauser L."/>
            <person name="Markowitz V."/>
            <person name="Cheng J.-F."/>
            <person name="Hugenholtz P."/>
            <person name="Woyke T."/>
            <person name="Wu D."/>
            <person name="Pukall R."/>
            <person name="Gehrich-Schroeter G."/>
            <person name="Brambilla E."/>
            <person name="Klenk H.-P."/>
            <person name="Eisen J.A."/>
        </authorList>
    </citation>
    <scope>NUCLEOTIDE SEQUENCE [LARGE SCALE GENOMIC DNA]</scope>
    <source>
        <strain evidence="3">DSM 21211 / LMG 22137 / NRRL B-23946 / LB-34</strain>
    </source>
</reference>
<keyword evidence="1" id="KW-1133">Transmembrane helix</keyword>
<dbReference type="KEGG" id="dmr:Deima_2618"/>
<evidence type="ECO:0000313" key="2">
    <source>
        <dbReference type="EMBL" id="ADV68251.1"/>
    </source>
</evidence>
<dbReference type="eggNOG" id="COG4968">
    <property type="taxonomic scope" value="Bacteria"/>
</dbReference>
<protein>
    <recommendedName>
        <fullName evidence="4">Prepilin-type N-terminal cleavage/methylation domain-containing protein</fullName>
    </recommendedName>
</protein>
<proteinExistence type="predicted"/>
<evidence type="ECO:0000313" key="3">
    <source>
        <dbReference type="Proteomes" id="UP000008635"/>
    </source>
</evidence>
<organism evidence="2 3">
    <name type="scientific">Deinococcus maricopensis (strain DSM 21211 / LMG 22137 / NRRL B-23946 / LB-34)</name>
    <dbReference type="NCBI Taxonomy" id="709986"/>
    <lineage>
        <taxon>Bacteria</taxon>
        <taxon>Thermotogati</taxon>
        <taxon>Deinococcota</taxon>
        <taxon>Deinococci</taxon>
        <taxon>Deinococcales</taxon>
        <taxon>Deinococcaceae</taxon>
        <taxon>Deinococcus</taxon>
    </lineage>
</organism>
<dbReference type="EMBL" id="CP002454">
    <property type="protein sequence ID" value="ADV68251.1"/>
    <property type="molecule type" value="Genomic_DNA"/>
</dbReference>
<sequence length="289" mass="30815">MQTPTRTAGLTLIELLITLGIVGMILNVVFLLLNQGIGSSNNLVARAGMVQDAQVVQRLLAGRLNEAIYVYGYNAAGSAASNSFAFGSGVTVNAVGYRGTGGSAWALQTDPILAMILPPKTPGGECVQDANTTVNPDGSDGCFRFFAYYPLKRNTLTSATLSPSNKPDMDPANDNRWVLMEYRRNLYCSGVNWRPSYNTDGSFNASLLPPRSGCIEAAGVSARLLADFVRPSDNPTTGGFDVVVNTAQKDVSFTLAFERASGSSTLELPSSSGATLQSYITTVRPKNWF</sequence>
<keyword evidence="1" id="KW-0812">Transmembrane</keyword>